<gene>
    <name evidence="2" type="ordered locus">Mesci_6152</name>
</gene>
<geneLocation type="plasmid" evidence="2 3">
    <name>pMESCI01</name>
</geneLocation>
<dbReference type="HOGENOM" id="CLU_2130521_0_0_5"/>
<proteinExistence type="predicted"/>
<dbReference type="OrthoDB" id="8101010at2"/>
<organism evidence="2 3">
    <name type="scientific">Mesorhizobium ciceri biovar biserrulae (strain HAMBI 2942 / LMG 23838 / WSM1271)</name>
    <dbReference type="NCBI Taxonomy" id="765698"/>
    <lineage>
        <taxon>Bacteria</taxon>
        <taxon>Pseudomonadati</taxon>
        <taxon>Pseudomonadota</taxon>
        <taxon>Alphaproteobacteria</taxon>
        <taxon>Hyphomicrobiales</taxon>
        <taxon>Phyllobacteriaceae</taxon>
        <taxon>Mesorhizobium</taxon>
    </lineage>
</organism>
<dbReference type="Proteomes" id="UP000007471">
    <property type="component" value="Plasmid pMESCI01"/>
</dbReference>
<name>E8TPB4_MESCW</name>
<dbReference type="EMBL" id="CP002448">
    <property type="protein sequence ID" value="ADV15149.1"/>
    <property type="molecule type" value="Genomic_DNA"/>
</dbReference>
<evidence type="ECO:0000256" key="1">
    <source>
        <dbReference type="SAM" id="MobiDB-lite"/>
    </source>
</evidence>
<keyword evidence="2" id="KW-0614">Plasmid</keyword>
<sequence>MGWRKRPCSHDAFSSSNLGRQRVFRWFLLKWRELFPPAVIFVAMTKLSDLGPRIPRNGGNCIREKDRFYACPSCGQKVDQTDLRQVMWHERPGHEPLEPEDSATIIKFPEPRK</sequence>
<accession>E8TPB4</accession>
<feature type="region of interest" description="Disordered" evidence="1">
    <location>
        <begin position="91"/>
        <end position="113"/>
    </location>
</feature>
<protein>
    <submittedName>
        <fullName evidence="2">Uncharacterized protein</fullName>
    </submittedName>
</protein>
<reference evidence="3" key="1">
    <citation type="submission" date="2011-01" db="EMBL/GenBank/DDBJ databases">
        <title>Complete sequence of plasmid of Mesorhizobium ciceri bv. biserrulae WSM1271.</title>
        <authorList>
            <person name="Lucas S."/>
            <person name="Copeland A."/>
            <person name="Lapidus A."/>
            <person name="Cheng J.-F."/>
            <person name="Goodwin L."/>
            <person name="Pitluck S."/>
            <person name="Teshima H."/>
            <person name="Detter J.C."/>
            <person name="Han C."/>
            <person name="Tapia R."/>
            <person name="Land M."/>
            <person name="Hauser L."/>
            <person name="Kyrpides N."/>
            <person name="Ivanova N."/>
            <person name="Nandasena K."/>
            <person name="Reeve W.G."/>
            <person name="Howieson J.G."/>
            <person name="O'Hara G."/>
            <person name="Tiwari R.P."/>
            <person name="Woyke T."/>
        </authorList>
    </citation>
    <scope>NUCLEOTIDE SEQUENCE [LARGE SCALE GENOMIC DNA]</scope>
    <source>
        <strain evidence="3">HAMBI 2942 / LMG 23838 / WSM1271</strain>
        <plasmid evidence="3">Plasmid pMESCI01</plasmid>
    </source>
</reference>
<evidence type="ECO:0000313" key="3">
    <source>
        <dbReference type="Proteomes" id="UP000007471"/>
    </source>
</evidence>
<dbReference type="KEGG" id="mci:Mesci_6152"/>
<evidence type="ECO:0000313" key="2">
    <source>
        <dbReference type="EMBL" id="ADV15149.1"/>
    </source>
</evidence>
<dbReference type="AlphaFoldDB" id="E8TPB4"/>